<gene>
    <name evidence="1" type="ORF">H5410_052947</name>
</gene>
<dbReference type="Proteomes" id="UP000824120">
    <property type="component" value="Chromosome 10"/>
</dbReference>
<sequence>MPDPLGATVDVSVGNVWITGCTTVSIRSGNLVGGTIGSAGVTEGAWAGTESVIEGVAAKGVLIGAYHIYKKIEEKLKCKHRKVIADRLVDLVDESPNLFDELSRARRRDWLNN</sequence>
<dbReference type="AlphaFoldDB" id="A0A9J5X5N0"/>
<reference evidence="1 2" key="1">
    <citation type="submission" date="2020-09" db="EMBL/GenBank/DDBJ databases">
        <title>De no assembly of potato wild relative species, Solanum commersonii.</title>
        <authorList>
            <person name="Cho K."/>
        </authorList>
    </citation>
    <scope>NUCLEOTIDE SEQUENCE [LARGE SCALE GENOMIC DNA]</scope>
    <source>
        <strain evidence="1">LZ3.2</strain>
        <tissue evidence="1">Leaf</tissue>
    </source>
</reference>
<evidence type="ECO:0000313" key="1">
    <source>
        <dbReference type="EMBL" id="KAG5582320.1"/>
    </source>
</evidence>
<accession>A0A9J5X5N0</accession>
<proteinExistence type="predicted"/>
<protein>
    <submittedName>
        <fullName evidence="1">Uncharacterized protein</fullName>
    </submittedName>
</protein>
<evidence type="ECO:0000313" key="2">
    <source>
        <dbReference type="Proteomes" id="UP000824120"/>
    </source>
</evidence>
<keyword evidence="2" id="KW-1185">Reference proteome</keyword>
<comment type="caution">
    <text evidence="1">The sequence shown here is derived from an EMBL/GenBank/DDBJ whole genome shotgun (WGS) entry which is preliminary data.</text>
</comment>
<organism evidence="1 2">
    <name type="scientific">Solanum commersonii</name>
    <name type="common">Commerson's wild potato</name>
    <name type="synonym">Commerson's nightshade</name>
    <dbReference type="NCBI Taxonomy" id="4109"/>
    <lineage>
        <taxon>Eukaryota</taxon>
        <taxon>Viridiplantae</taxon>
        <taxon>Streptophyta</taxon>
        <taxon>Embryophyta</taxon>
        <taxon>Tracheophyta</taxon>
        <taxon>Spermatophyta</taxon>
        <taxon>Magnoliopsida</taxon>
        <taxon>eudicotyledons</taxon>
        <taxon>Gunneridae</taxon>
        <taxon>Pentapetalae</taxon>
        <taxon>asterids</taxon>
        <taxon>lamiids</taxon>
        <taxon>Solanales</taxon>
        <taxon>Solanaceae</taxon>
        <taxon>Solanoideae</taxon>
        <taxon>Solaneae</taxon>
        <taxon>Solanum</taxon>
    </lineage>
</organism>
<dbReference type="EMBL" id="JACXVP010000010">
    <property type="protein sequence ID" value="KAG5582320.1"/>
    <property type="molecule type" value="Genomic_DNA"/>
</dbReference>
<name>A0A9J5X5N0_SOLCO</name>